<keyword evidence="2" id="KW-1185">Reference proteome</keyword>
<dbReference type="PANTHER" id="PTHR33480">
    <property type="entry name" value="SET DOMAIN-CONTAINING PROTEIN-RELATED"/>
    <property type="match status" value="1"/>
</dbReference>
<proteinExistence type="predicted"/>
<organism evidence="1 2">
    <name type="scientific">Armadillidium nasatum</name>
    <dbReference type="NCBI Taxonomy" id="96803"/>
    <lineage>
        <taxon>Eukaryota</taxon>
        <taxon>Metazoa</taxon>
        <taxon>Ecdysozoa</taxon>
        <taxon>Arthropoda</taxon>
        <taxon>Crustacea</taxon>
        <taxon>Multicrustacea</taxon>
        <taxon>Malacostraca</taxon>
        <taxon>Eumalacostraca</taxon>
        <taxon>Peracarida</taxon>
        <taxon>Isopoda</taxon>
        <taxon>Oniscidea</taxon>
        <taxon>Crinocheta</taxon>
        <taxon>Armadillidiidae</taxon>
        <taxon>Armadillidium</taxon>
    </lineage>
</organism>
<evidence type="ECO:0000313" key="1">
    <source>
        <dbReference type="EMBL" id="KAB7500501.1"/>
    </source>
</evidence>
<accession>A0A5N5T1Y1</accession>
<name>A0A5N5T1Y1_9CRUS</name>
<dbReference type="OrthoDB" id="6780101at2759"/>
<dbReference type="AlphaFoldDB" id="A0A5N5T1Y1"/>
<evidence type="ECO:0000313" key="2">
    <source>
        <dbReference type="Proteomes" id="UP000326759"/>
    </source>
</evidence>
<dbReference type="EMBL" id="SEYY01013781">
    <property type="protein sequence ID" value="KAB7500501.1"/>
    <property type="molecule type" value="Genomic_DNA"/>
</dbReference>
<protein>
    <submittedName>
        <fullName evidence="1">Uncharacterized protein</fullName>
    </submittedName>
</protein>
<sequence>MAKESKHCELKQPELLTSTRLRKYVATVSQIMNLKENEMDWLASHLGHDITIQRNFYRLQDSTIYLTKISKLLIAIDEGHAHRVTGKNLDTVNEEISLSNLLTDSDESNHIKGKKSGNKHSIKLEKVADNNELVAENMASGEMLLEKEDDAECKLTRKGNSREMLLKKKEVFECSDKAALKRSFVSSMKVKKEGVPDYSNVTVASSSNDKVQSNATYIKGGSKNISQRQTWPTEMKSLAFKYFSHNIKKKIPPK</sequence>
<reference evidence="1 2" key="1">
    <citation type="journal article" date="2019" name="PLoS Biol.">
        <title>Sex chromosomes control vertical transmission of feminizing Wolbachia symbionts in an isopod.</title>
        <authorList>
            <person name="Becking T."/>
            <person name="Chebbi M.A."/>
            <person name="Giraud I."/>
            <person name="Moumen B."/>
            <person name="Laverre T."/>
            <person name="Caubet Y."/>
            <person name="Peccoud J."/>
            <person name="Gilbert C."/>
            <person name="Cordaux R."/>
        </authorList>
    </citation>
    <scope>NUCLEOTIDE SEQUENCE [LARGE SCALE GENOMIC DNA]</scope>
    <source>
        <strain evidence="1">ANa2</strain>
        <tissue evidence="1">Whole body excluding digestive tract and cuticle</tissue>
    </source>
</reference>
<dbReference type="Proteomes" id="UP000326759">
    <property type="component" value="Unassembled WGS sequence"/>
</dbReference>
<gene>
    <name evidence="1" type="ORF">Anas_14769</name>
</gene>
<dbReference type="PANTHER" id="PTHR33480:SF1">
    <property type="entry name" value="TYR RECOMBINASE DOMAIN-CONTAINING PROTEIN"/>
    <property type="match status" value="1"/>
</dbReference>
<comment type="caution">
    <text evidence="1">The sequence shown here is derived from an EMBL/GenBank/DDBJ whole genome shotgun (WGS) entry which is preliminary data.</text>
</comment>
<feature type="non-terminal residue" evidence="1">
    <location>
        <position position="254"/>
    </location>
</feature>